<dbReference type="InterPro" id="IPR036610">
    <property type="entry name" value="PEBP-like_sf"/>
</dbReference>
<dbReference type="InterPro" id="IPR035810">
    <property type="entry name" value="PEBP_euk"/>
</dbReference>
<name>A0A3G4ZQW1_9VIRU</name>
<organism evidence="1">
    <name type="scientific">Barrevirus sp</name>
    <dbReference type="NCBI Taxonomy" id="2487763"/>
    <lineage>
        <taxon>Viruses</taxon>
        <taxon>Varidnaviria</taxon>
        <taxon>Bamfordvirae</taxon>
        <taxon>Nucleocytoviricota</taxon>
        <taxon>Megaviricetes</taxon>
        <taxon>Imitervirales</taxon>
        <taxon>Mimiviridae</taxon>
        <taxon>Klosneuvirinae</taxon>
    </lineage>
</organism>
<dbReference type="EMBL" id="MK072022">
    <property type="protein sequence ID" value="AYV77265.1"/>
    <property type="molecule type" value="Genomic_DNA"/>
</dbReference>
<proteinExistence type="predicted"/>
<reference evidence="1" key="1">
    <citation type="submission" date="2018-10" db="EMBL/GenBank/DDBJ databases">
        <title>Hidden diversity of soil giant viruses.</title>
        <authorList>
            <person name="Schulz F."/>
            <person name="Alteio L."/>
            <person name="Goudeau D."/>
            <person name="Ryan E.M."/>
            <person name="Malmstrom R.R."/>
            <person name="Blanchard J."/>
            <person name="Woyke T."/>
        </authorList>
    </citation>
    <scope>NUCLEOTIDE SEQUENCE</scope>
    <source>
        <strain evidence="1">BAV1</strain>
    </source>
</reference>
<dbReference type="Pfam" id="PF01161">
    <property type="entry name" value="PBP"/>
    <property type="match status" value="1"/>
</dbReference>
<sequence>MKELQLFFNNKRILNGQLVDLSTVQTQPTIKYDRDPNKLYTILMVDPDAPSRSNPLYKYVLHWLIINNNDTIEDFHPPNPPTGSGPHRYFISVYEQTGPIKLPKNSEKRKNFDIPHFINKHDLIFKAVTMFRTERK</sequence>
<protein>
    <recommendedName>
        <fullName evidence="2">Phosphatidylethanolamine-binding protein</fullName>
    </recommendedName>
</protein>
<dbReference type="SUPFAM" id="SSF49777">
    <property type="entry name" value="PEBP-like"/>
    <property type="match status" value="1"/>
</dbReference>
<accession>A0A3G4ZQW1</accession>
<dbReference type="PANTHER" id="PTHR11362">
    <property type="entry name" value="PHOSPHATIDYLETHANOLAMINE-BINDING PROTEIN"/>
    <property type="match status" value="1"/>
</dbReference>
<dbReference type="CDD" id="cd00866">
    <property type="entry name" value="PEBP_euk"/>
    <property type="match status" value="1"/>
</dbReference>
<dbReference type="Gene3D" id="3.90.280.10">
    <property type="entry name" value="PEBP-like"/>
    <property type="match status" value="1"/>
</dbReference>
<gene>
    <name evidence="1" type="ORF">Barrevirus25_8</name>
</gene>
<evidence type="ECO:0000313" key="1">
    <source>
        <dbReference type="EMBL" id="AYV77265.1"/>
    </source>
</evidence>
<evidence type="ECO:0008006" key="2">
    <source>
        <dbReference type="Google" id="ProtNLM"/>
    </source>
</evidence>
<dbReference type="InterPro" id="IPR008914">
    <property type="entry name" value="PEBP"/>
</dbReference>
<dbReference type="PANTHER" id="PTHR11362:SF82">
    <property type="entry name" value="PHOSPHATIDYLETHANOLAMINE-BINDING PROTEIN 4"/>
    <property type="match status" value="1"/>
</dbReference>